<evidence type="ECO:0000256" key="19">
    <source>
        <dbReference type="ARBA" id="ARBA00029943"/>
    </source>
</evidence>
<evidence type="ECO:0000256" key="12">
    <source>
        <dbReference type="ARBA" id="ARBA00022840"/>
    </source>
</evidence>
<keyword evidence="24" id="KW-1185">Reference proteome</keyword>
<dbReference type="NCBIfam" id="TIGR02779">
    <property type="entry name" value="NHEJ_ligase_lig"/>
    <property type="match status" value="1"/>
</dbReference>
<comment type="cofactor">
    <cofactor evidence="1">
        <name>Mn(2+)</name>
        <dbReference type="ChEBI" id="CHEBI:29035"/>
    </cofactor>
</comment>
<dbReference type="EC" id="6.5.1.1" evidence="2"/>
<organism evidence="23 24">
    <name type="scientific">Georhizobium profundi</name>
    <dbReference type="NCBI Taxonomy" id="2341112"/>
    <lineage>
        <taxon>Bacteria</taxon>
        <taxon>Pseudomonadati</taxon>
        <taxon>Pseudomonadota</taxon>
        <taxon>Alphaproteobacteria</taxon>
        <taxon>Hyphomicrobiales</taxon>
        <taxon>Rhizobiaceae</taxon>
        <taxon>Georhizobium</taxon>
    </lineage>
</organism>
<dbReference type="InterPro" id="IPR012310">
    <property type="entry name" value="DNA_ligase_ATP-dep_cent"/>
</dbReference>
<keyword evidence="11" id="KW-0269">Exonuclease</keyword>
<feature type="compositionally biased region" description="Low complexity" evidence="21">
    <location>
        <begin position="207"/>
        <end position="220"/>
    </location>
</feature>
<dbReference type="InterPro" id="IPR014144">
    <property type="entry name" value="LigD_PE_domain"/>
</dbReference>
<dbReference type="Proteomes" id="UP000268192">
    <property type="component" value="Chromosome"/>
</dbReference>
<evidence type="ECO:0000256" key="2">
    <source>
        <dbReference type="ARBA" id="ARBA00012727"/>
    </source>
</evidence>
<evidence type="ECO:0000256" key="21">
    <source>
        <dbReference type="SAM" id="MobiDB-lite"/>
    </source>
</evidence>
<dbReference type="GO" id="GO:0003887">
    <property type="term" value="F:DNA-directed DNA polymerase activity"/>
    <property type="evidence" value="ECO:0007669"/>
    <property type="project" value="UniProtKB-KW"/>
</dbReference>
<accession>A0A3Q8XQE8</accession>
<evidence type="ECO:0000256" key="18">
    <source>
        <dbReference type="ARBA" id="ARBA00023268"/>
    </source>
</evidence>
<dbReference type="GO" id="GO:0006281">
    <property type="term" value="P:DNA repair"/>
    <property type="evidence" value="ECO:0007669"/>
    <property type="project" value="UniProtKB-KW"/>
</dbReference>
<dbReference type="Gene3D" id="2.40.50.140">
    <property type="entry name" value="Nucleic acid-binding proteins"/>
    <property type="match status" value="1"/>
</dbReference>
<dbReference type="Gene3D" id="3.30.470.30">
    <property type="entry name" value="DNA ligase/mRNA capping enzyme"/>
    <property type="match status" value="1"/>
</dbReference>
<evidence type="ECO:0000256" key="5">
    <source>
        <dbReference type="ARBA" id="ARBA00022695"/>
    </source>
</evidence>
<protein>
    <recommendedName>
        <fullName evidence="2">DNA ligase (ATP)</fullName>
        <ecNumber evidence="2">6.5.1.1</ecNumber>
    </recommendedName>
    <alternativeName>
        <fullName evidence="19">NHEJ DNA polymerase</fullName>
    </alternativeName>
</protein>
<feature type="compositionally biased region" description="Polar residues" evidence="21">
    <location>
        <begin position="1"/>
        <end position="11"/>
    </location>
</feature>
<dbReference type="NCBIfam" id="NF004628">
    <property type="entry name" value="PRK05972.1"/>
    <property type="match status" value="1"/>
</dbReference>
<evidence type="ECO:0000256" key="14">
    <source>
        <dbReference type="ARBA" id="ARBA00023125"/>
    </source>
</evidence>
<feature type="region of interest" description="Disordered" evidence="21">
    <location>
        <begin position="539"/>
        <end position="564"/>
    </location>
</feature>
<evidence type="ECO:0000256" key="15">
    <source>
        <dbReference type="ARBA" id="ARBA00023172"/>
    </source>
</evidence>
<keyword evidence="4" id="KW-0808">Transferase</keyword>
<dbReference type="SUPFAM" id="SSF50249">
    <property type="entry name" value="Nucleic acid-binding proteins"/>
    <property type="match status" value="1"/>
</dbReference>
<dbReference type="OrthoDB" id="9802472at2"/>
<dbReference type="Pfam" id="PF04679">
    <property type="entry name" value="DNA_ligase_A_C"/>
    <property type="match status" value="1"/>
</dbReference>
<keyword evidence="17" id="KW-0464">Manganese</keyword>
<dbReference type="GO" id="GO:0006310">
    <property type="term" value="P:DNA recombination"/>
    <property type="evidence" value="ECO:0007669"/>
    <property type="project" value="UniProtKB-KW"/>
</dbReference>
<feature type="region of interest" description="Disordered" evidence="21">
    <location>
        <begin position="207"/>
        <end position="227"/>
    </location>
</feature>
<feature type="compositionally biased region" description="Basic and acidic residues" evidence="21">
    <location>
        <begin position="12"/>
        <end position="24"/>
    </location>
</feature>
<dbReference type="Pfam" id="PF21686">
    <property type="entry name" value="LigD_Prim-Pol"/>
    <property type="match status" value="1"/>
</dbReference>
<dbReference type="PROSITE" id="PS50160">
    <property type="entry name" value="DNA_LIGASE_A3"/>
    <property type="match status" value="1"/>
</dbReference>
<evidence type="ECO:0000259" key="22">
    <source>
        <dbReference type="PROSITE" id="PS50160"/>
    </source>
</evidence>
<dbReference type="InterPro" id="IPR052171">
    <property type="entry name" value="NHEJ_LigD"/>
</dbReference>
<name>A0A3Q8XQE8_9HYPH</name>
<feature type="domain" description="ATP-dependent DNA ligase family profile" evidence="22">
    <location>
        <begin position="334"/>
        <end position="449"/>
    </location>
</feature>
<dbReference type="NCBIfam" id="TIGR02776">
    <property type="entry name" value="NHEJ_ligase_prk"/>
    <property type="match status" value="1"/>
</dbReference>
<dbReference type="CDD" id="cd07971">
    <property type="entry name" value="OBF_DNA_ligase_LigD"/>
    <property type="match status" value="1"/>
</dbReference>
<dbReference type="InterPro" id="IPR014143">
    <property type="entry name" value="NHEJ_ligase_prk"/>
</dbReference>
<evidence type="ECO:0000256" key="3">
    <source>
        <dbReference type="ARBA" id="ARBA00022598"/>
    </source>
</evidence>
<dbReference type="Gene3D" id="3.30.1490.70">
    <property type="match status" value="1"/>
</dbReference>
<dbReference type="GO" id="GO:0005524">
    <property type="term" value="F:ATP binding"/>
    <property type="evidence" value="ECO:0007669"/>
    <property type="project" value="UniProtKB-KW"/>
</dbReference>
<dbReference type="RefSeq" id="WP_126009498.1">
    <property type="nucleotide sequence ID" value="NZ_CP032509.1"/>
</dbReference>
<dbReference type="CDD" id="cd07906">
    <property type="entry name" value="Adenylation_DNA_ligase_LigD_LigC"/>
    <property type="match status" value="1"/>
</dbReference>
<dbReference type="PANTHER" id="PTHR42705">
    <property type="entry name" value="BIFUNCTIONAL NON-HOMOLOGOUS END JOINING PROTEIN LIGD"/>
    <property type="match status" value="1"/>
</dbReference>
<keyword evidence="12" id="KW-0067">ATP-binding</keyword>
<dbReference type="InterPro" id="IPR012340">
    <property type="entry name" value="NA-bd_OB-fold"/>
</dbReference>
<dbReference type="CDD" id="cd04862">
    <property type="entry name" value="PaeLigD_Pol_like"/>
    <property type="match status" value="1"/>
</dbReference>
<proteinExistence type="predicted"/>
<evidence type="ECO:0000256" key="1">
    <source>
        <dbReference type="ARBA" id="ARBA00001936"/>
    </source>
</evidence>
<reference evidence="23 24" key="1">
    <citation type="submission" date="2018-09" db="EMBL/GenBank/DDBJ databases">
        <title>Marinorhizobium profundi gen. nov., sp. nov., isolated from a deep-sea sediment sample from the New Britain Trench and proposal of Marinorhizobiaceae fam. nov. in the order Rhizobiales of the class Alphaproteobacteria.</title>
        <authorList>
            <person name="Cao J."/>
        </authorList>
    </citation>
    <scope>NUCLEOTIDE SEQUENCE [LARGE SCALE GENOMIC DNA]</scope>
    <source>
        <strain evidence="23 24">WS11</strain>
    </source>
</reference>
<keyword evidence="3 23" id="KW-0436">Ligase</keyword>
<dbReference type="InterPro" id="IPR012309">
    <property type="entry name" value="DNA_ligase_ATP-dep_C"/>
</dbReference>
<dbReference type="NCBIfam" id="TIGR02778">
    <property type="entry name" value="ligD_pol"/>
    <property type="match status" value="1"/>
</dbReference>
<dbReference type="EMBL" id="CP032509">
    <property type="protein sequence ID" value="AZN71303.1"/>
    <property type="molecule type" value="Genomic_DNA"/>
</dbReference>
<evidence type="ECO:0000256" key="4">
    <source>
        <dbReference type="ARBA" id="ARBA00022679"/>
    </source>
</evidence>
<dbReference type="GO" id="GO:0004527">
    <property type="term" value="F:exonuclease activity"/>
    <property type="evidence" value="ECO:0007669"/>
    <property type="project" value="UniProtKB-KW"/>
</dbReference>
<feature type="region of interest" description="Disordered" evidence="21">
    <location>
        <begin position="1"/>
        <end position="30"/>
    </location>
</feature>
<keyword evidence="8" id="KW-0547">Nucleotide-binding</keyword>
<dbReference type="GO" id="GO:0046872">
    <property type="term" value="F:metal ion binding"/>
    <property type="evidence" value="ECO:0007669"/>
    <property type="project" value="UniProtKB-KW"/>
</dbReference>
<evidence type="ECO:0000313" key="24">
    <source>
        <dbReference type="Proteomes" id="UP000268192"/>
    </source>
</evidence>
<evidence type="ECO:0000256" key="7">
    <source>
        <dbReference type="ARBA" id="ARBA00022723"/>
    </source>
</evidence>
<evidence type="ECO:0000313" key="23">
    <source>
        <dbReference type="EMBL" id="AZN71303.1"/>
    </source>
</evidence>
<keyword evidence="16" id="KW-0234">DNA repair</keyword>
<dbReference type="NCBIfam" id="TIGR02777">
    <property type="entry name" value="LigD_PE_dom"/>
    <property type="match status" value="1"/>
</dbReference>
<dbReference type="InterPro" id="IPR014145">
    <property type="entry name" value="LigD_pol_dom"/>
</dbReference>
<dbReference type="Pfam" id="PF13298">
    <property type="entry name" value="LigD_N"/>
    <property type="match status" value="1"/>
</dbReference>
<dbReference type="InterPro" id="IPR033651">
    <property type="entry name" value="PaeLigD_Pol-like"/>
</dbReference>
<dbReference type="Gene3D" id="3.90.920.10">
    <property type="entry name" value="DNA primase, PRIM domain"/>
    <property type="match status" value="1"/>
</dbReference>
<keyword evidence="7" id="KW-0479">Metal-binding</keyword>
<evidence type="ECO:0000256" key="6">
    <source>
        <dbReference type="ARBA" id="ARBA00022722"/>
    </source>
</evidence>
<keyword evidence="6" id="KW-0540">Nuclease</keyword>
<keyword evidence="9" id="KW-0227">DNA damage</keyword>
<comment type="catalytic activity">
    <reaction evidence="20">
        <text>ATP + (deoxyribonucleotide)n-3'-hydroxyl + 5'-phospho-(deoxyribonucleotide)m = (deoxyribonucleotide)n+m + AMP + diphosphate.</text>
        <dbReference type="EC" id="6.5.1.1"/>
    </reaction>
</comment>
<dbReference type="GO" id="GO:0003677">
    <property type="term" value="F:DNA binding"/>
    <property type="evidence" value="ECO:0007669"/>
    <property type="project" value="UniProtKB-KW"/>
</dbReference>
<evidence type="ECO:0000256" key="8">
    <source>
        <dbReference type="ARBA" id="ARBA00022741"/>
    </source>
</evidence>
<evidence type="ECO:0000256" key="17">
    <source>
        <dbReference type="ARBA" id="ARBA00023211"/>
    </source>
</evidence>
<dbReference type="InterPro" id="IPR014146">
    <property type="entry name" value="LigD_ligase_dom"/>
</dbReference>
<sequence length="862" mass="95375">MASADPLSTYNAKRDFTRTREPKGKKARTRKDKLRFLVQKHDATRLHYDLRLEWGGVLKSWAVTRGPSVDPGDKRLAVMTEDHPMSYGDFEGVIPKKEYGGGTVMLWDQGTWEPLHDPEEGLKEGKLHFNLHGERMTGGWALVRIKPRKGEKRDNWLLIKERDAVAESFEGETGDIITTANMTSITSGRSMEEIAASADAVWSSSAKPAAKTAKTEAAQAKRAKRSSTIAMPDFEPPMLATLVDAAPEGDDWLHEVKFDGYRLMAAIGGKGVALYTRTGLDWTDKFPDVAKALEGLNCKSALIDGEVMASDIKDGGSAFSALQKAIKGGAAKRFFAFDLLALNGKDLKKNPLIERKEALSQLISDSTATAVVQYSEHVRGHGPSVFRSICKAGQEGIIAKKADAPYRGRRGREWLKVKCTKRQEFVIGGYSKSDKRGRAFASLLLGTREGEKLVYRGRVGTGFTGETLEELGALLKERTRKSMPFESVDAQFRRDAVWVKPDLVAEVDYAELTDDGHIRHGSFLGLREDKAADDITLESASSDKGTDMSADDEPITPKQNARAKSAASEEVLGIKISSPYRVVFPKQGVTKIDLARYFAVAADRMLPFVAGHPVSLVRCPQGRTKQCFFQKHASDGFPAEIKRVPIKENSGDTEDYMVLDSAEALVAAVQMGTLEFHIWGSNMTDLEKPVRMVFDLDPDERLTFDDVREAAFAMRDRLAELKLQSVPMVTGGKGVHVIVPLQRRATWTEVKAFSKSFATAFAEEEPDRFVATMSKAKRKGRIFIDWLRNERGSTAIAPYSTRSREGAPVATPVSWEELAGLEEANSFRLHDMPERLEAPDPWADATGWRQSLTRAMLKAFSG</sequence>
<dbReference type="Pfam" id="PF01068">
    <property type="entry name" value="DNA_ligase_A_M"/>
    <property type="match status" value="1"/>
</dbReference>
<evidence type="ECO:0000256" key="20">
    <source>
        <dbReference type="ARBA" id="ARBA00034003"/>
    </source>
</evidence>
<keyword evidence="5" id="KW-0548">Nucleotidyltransferase</keyword>
<keyword evidence="15" id="KW-0233">DNA recombination</keyword>
<evidence type="ECO:0000256" key="16">
    <source>
        <dbReference type="ARBA" id="ARBA00023204"/>
    </source>
</evidence>
<dbReference type="GO" id="GO:0003910">
    <property type="term" value="F:DNA ligase (ATP) activity"/>
    <property type="evidence" value="ECO:0007669"/>
    <property type="project" value="UniProtKB-EC"/>
</dbReference>
<dbReference type="SUPFAM" id="SSF56091">
    <property type="entry name" value="DNA ligase/mRNA capping enzyme, catalytic domain"/>
    <property type="match status" value="1"/>
</dbReference>
<evidence type="ECO:0000256" key="13">
    <source>
        <dbReference type="ARBA" id="ARBA00022932"/>
    </source>
</evidence>
<gene>
    <name evidence="23" type="primary">ligD</name>
    <name evidence="23" type="ORF">D5400_08505</name>
</gene>
<keyword evidence="14" id="KW-0238">DNA-binding</keyword>
<keyword evidence="10" id="KW-0378">Hydrolase</keyword>
<dbReference type="AlphaFoldDB" id="A0A3Q8XQE8"/>
<evidence type="ECO:0000256" key="11">
    <source>
        <dbReference type="ARBA" id="ARBA00022839"/>
    </source>
</evidence>
<evidence type="ECO:0000256" key="10">
    <source>
        <dbReference type="ARBA" id="ARBA00022801"/>
    </source>
</evidence>
<evidence type="ECO:0000256" key="9">
    <source>
        <dbReference type="ARBA" id="ARBA00022763"/>
    </source>
</evidence>
<keyword evidence="18" id="KW-0511">Multifunctional enzyme</keyword>
<dbReference type="KEGG" id="abaw:D5400_08505"/>
<dbReference type="PANTHER" id="PTHR42705:SF2">
    <property type="entry name" value="BIFUNCTIONAL NON-HOMOLOGOUS END JOINING PROTEIN LIGD"/>
    <property type="match status" value="1"/>
</dbReference>
<keyword evidence="13" id="KW-0239">DNA-directed DNA polymerase</keyword>